<dbReference type="PANTHER" id="PTHR20914:SF9">
    <property type="entry name" value="COILED, ISOFORM A"/>
    <property type="match status" value="1"/>
</dbReference>
<organism evidence="9 10">
    <name type="scientific">Knipowitschia caucasica</name>
    <name type="common">Caucasian dwarf goby</name>
    <name type="synonym">Pomatoschistus caucasicus</name>
    <dbReference type="NCBI Taxonomy" id="637954"/>
    <lineage>
        <taxon>Eukaryota</taxon>
        <taxon>Metazoa</taxon>
        <taxon>Chordata</taxon>
        <taxon>Craniata</taxon>
        <taxon>Vertebrata</taxon>
        <taxon>Euteleostomi</taxon>
        <taxon>Actinopterygii</taxon>
        <taxon>Neopterygii</taxon>
        <taxon>Teleostei</taxon>
        <taxon>Neoteleostei</taxon>
        <taxon>Acanthomorphata</taxon>
        <taxon>Gobiaria</taxon>
        <taxon>Gobiiformes</taxon>
        <taxon>Gobioidei</taxon>
        <taxon>Gobiidae</taxon>
        <taxon>Gobiinae</taxon>
        <taxon>Knipowitschia</taxon>
    </lineage>
</organism>
<dbReference type="InterPro" id="IPR035076">
    <property type="entry name" value="Toxin/TOLIP"/>
</dbReference>
<evidence type="ECO:0000256" key="2">
    <source>
        <dbReference type="ARBA" id="ARBA00004613"/>
    </source>
</evidence>
<evidence type="ECO:0000256" key="6">
    <source>
        <dbReference type="ARBA" id="ARBA00023136"/>
    </source>
</evidence>
<accession>A0AAV2MDG4</accession>
<feature type="domain" description="UPAR/Ly6" evidence="8">
    <location>
        <begin position="268"/>
        <end position="354"/>
    </location>
</feature>
<gene>
    <name evidence="9" type="ORF">KC01_LOCUS37832</name>
</gene>
<dbReference type="Pfam" id="PF00087">
    <property type="entry name" value="Toxin_TOLIP"/>
    <property type="match status" value="2"/>
</dbReference>
<keyword evidence="4" id="KW-0964">Secreted</keyword>
<protein>
    <recommendedName>
        <fullName evidence="8">UPAR/Ly6 domain-containing protein</fullName>
    </recommendedName>
</protein>
<evidence type="ECO:0000256" key="7">
    <source>
        <dbReference type="ARBA" id="ARBA00023180"/>
    </source>
</evidence>
<feature type="domain" description="UPAR/Ly6" evidence="8">
    <location>
        <begin position="35"/>
        <end position="124"/>
    </location>
</feature>
<evidence type="ECO:0000259" key="8">
    <source>
        <dbReference type="SMART" id="SM00134"/>
    </source>
</evidence>
<dbReference type="InterPro" id="IPR050918">
    <property type="entry name" value="CNF-like_PLA2_Inhibitor"/>
</dbReference>
<keyword evidence="7" id="KW-0325">Glycoprotein</keyword>
<dbReference type="PANTHER" id="PTHR20914">
    <property type="entry name" value="LY6/PLAUR DOMAIN-CONTAINING PROTEIN 8"/>
    <property type="match status" value="1"/>
</dbReference>
<name>A0AAV2MDG4_KNICA</name>
<dbReference type="AlphaFoldDB" id="A0AAV2MDG4"/>
<dbReference type="Gene3D" id="2.10.60.10">
    <property type="entry name" value="CD59"/>
    <property type="match status" value="4"/>
</dbReference>
<dbReference type="EMBL" id="OZ035829">
    <property type="protein sequence ID" value="CAL1611412.1"/>
    <property type="molecule type" value="Genomic_DNA"/>
</dbReference>
<proteinExistence type="predicted"/>
<evidence type="ECO:0000313" key="10">
    <source>
        <dbReference type="Proteomes" id="UP001497482"/>
    </source>
</evidence>
<dbReference type="SMART" id="SM00134">
    <property type="entry name" value="LU"/>
    <property type="match status" value="4"/>
</dbReference>
<dbReference type="Pfam" id="PF00021">
    <property type="entry name" value="UPAR_LY6"/>
    <property type="match status" value="2"/>
</dbReference>
<keyword evidence="3" id="KW-1003">Cell membrane</keyword>
<sequence length="451" mass="48488">MFQCKRCRYRTHSVFDMLLFLFITGIVLIPQAFSLKCKECSVSGGTCDGSEIQCPAESTDCVVMKIFNYKGNTLESDSLIKACSKPDHCKEAAFNFGILRTFATSSCCRTDNCNTMQPPQADLKPNPNGKKCFRCDGKGDCTGTLNCDNQQTYCATGKIGDEIVKGCATKSLCVDPSPLLLSKIRPLDCCEGDFCNGSTSISTNLLLISTMFVTAAAAVVRQHKVLQREWFQRIKAPWGSRRTRDTISNMHLFILTAVLLLLPQASTLKCSECTGNSGCTEMQCAADKNRCGALRMSTYAGSTELTDITIKSCIAPHDCVQGSMNLGVTRVVSDCCSTDMCNNNKTPGLQKTTPNGKKCYVCDVSGDCSATLNCEGNEDQCLKSTVAAAGETMTMKGCISKSLCQSSSIQIPGMSTDIHCCEGNLCNGVSGVSASLLVLATTLISFLLLSN</sequence>
<keyword evidence="6" id="KW-0472">Membrane</keyword>
<comment type="subcellular location">
    <subcellularLocation>
        <location evidence="1">Cell membrane</location>
    </subcellularLocation>
    <subcellularLocation>
        <location evidence="2">Secreted</location>
    </subcellularLocation>
</comment>
<evidence type="ECO:0000256" key="5">
    <source>
        <dbReference type="ARBA" id="ARBA00022729"/>
    </source>
</evidence>
<evidence type="ECO:0000256" key="4">
    <source>
        <dbReference type="ARBA" id="ARBA00022525"/>
    </source>
</evidence>
<feature type="domain" description="UPAR/Ly6" evidence="8">
    <location>
        <begin position="131"/>
        <end position="205"/>
    </location>
</feature>
<evidence type="ECO:0000313" key="9">
    <source>
        <dbReference type="EMBL" id="CAL1611412.1"/>
    </source>
</evidence>
<dbReference type="GO" id="GO:0005576">
    <property type="term" value="C:extracellular region"/>
    <property type="evidence" value="ECO:0007669"/>
    <property type="project" value="UniProtKB-SubCell"/>
</dbReference>
<dbReference type="InterPro" id="IPR045860">
    <property type="entry name" value="Snake_toxin-like_sf"/>
</dbReference>
<dbReference type="GO" id="GO:0005886">
    <property type="term" value="C:plasma membrane"/>
    <property type="evidence" value="ECO:0007669"/>
    <property type="project" value="UniProtKB-SubCell"/>
</dbReference>
<dbReference type="Proteomes" id="UP001497482">
    <property type="component" value="Chromosome 7"/>
</dbReference>
<evidence type="ECO:0000256" key="3">
    <source>
        <dbReference type="ARBA" id="ARBA00022475"/>
    </source>
</evidence>
<evidence type="ECO:0000256" key="1">
    <source>
        <dbReference type="ARBA" id="ARBA00004236"/>
    </source>
</evidence>
<dbReference type="SUPFAM" id="SSF57302">
    <property type="entry name" value="Snake toxin-like"/>
    <property type="match status" value="4"/>
</dbReference>
<feature type="domain" description="UPAR/Ly6" evidence="8">
    <location>
        <begin position="358"/>
        <end position="437"/>
    </location>
</feature>
<keyword evidence="10" id="KW-1185">Reference proteome</keyword>
<reference evidence="9 10" key="1">
    <citation type="submission" date="2024-04" db="EMBL/GenBank/DDBJ databases">
        <authorList>
            <person name="Waldvogel A.-M."/>
            <person name="Schoenle A."/>
        </authorList>
    </citation>
    <scope>NUCLEOTIDE SEQUENCE [LARGE SCALE GENOMIC DNA]</scope>
</reference>
<dbReference type="InterPro" id="IPR016054">
    <property type="entry name" value="LY6_UPA_recep-like"/>
</dbReference>
<keyword evidence="5" id="KW-0732">Signal</keyword>